<comment type="caution">
    <text evidence="2">The sequence shown here is derived from an EMBL/GenBank/DDBJ whole genome shotgun (WGS) entry which is preliminary data.</text>
</comment>
<keyword evidence="1" id="KW-1133">Transmembrane helix</keyword>
<organism evidence="2 3">
    <name type="scientific">SAR86 cluster bacterium</name>
    <dbReference type="NCBI Taxonomy" id="2030880"/>
    <lineage>
        <taxon>Bacteria</taxon>
        <taxon>Pseudomonadati</taxon>
        <taxon>Pseudomonadota</taxon>
        <taxon>Gammaproteobacteria</taxon>
        <taxon>SAR86 cluster</taxon>
    </lineage>
</organism>
<evidence type="ECO:0000313" key="2">
    <source>
        <dbReference type="EMBL" id="NQV66156.1"/>
    </source>
</evidence>
<dbReference type="AlphaFoldDB" id="A0A972VZ46"/>
<keyword evidence="1" id="KW-0472">Membrane</keyword>
<dbReference type="SUPFAM" id="SSF103473">
    <property type="entry name" value="MFS general substrate transporter"/>
    <property type="match status" value="1"/>
</dbReference>
<evidence type="ECO:0000313" key="3">
    <source>
        <dbReference type="Proteomes" id="UP000754644"/>
    </source>
</evidence>
<dbReference type="Proteomes" id="UP000754644">
    <property type="component" value="Unassembled WGS sequence"/>
</dbReference>
<feature type="transmembrane region" description="Helical" evidence="1">
    <location>
        <begin position="40"/>
        <end position="63"/>
    </location>
</feature>
<accession>A0A972VZ46</accession>
<name>A0A972VZ46_9GAMM</name>
<dbReference type="EMBL" id="JABMOJ010000468">
    <property type="protein sequence ID" value="NQV66156.1"/>
    <property type="molecule type" value="Genomic_DNA"/>
</dbReference>
<reference evidence="2" key="1">
    <citation type="submission" date="2020-05" db="EMBL/GenBank/DDBJ databases">
        <title>Sulfur intermediates as new biogeochemical hubs in an aquatic model microbial ecosystem.</title>
        <authorList>
            <person name="Vigneron A."/>
        </authorList>
    </citation>
    <scope>NUCLEOTIDE SEQUENCE</scope>
    <source>
        <strain evidence="2">Bin.250</strain>
    </source>
</reference>
<feature type="transmembrane region" description="Helical" evidence="1">
    <location>
        <begin position="12"/>
        <end position="33"/>
    </location>
</feature>
<protein>
    <submittedName>
        <fullName evidence="2">MFS transporter</fullName>
    </submittedName>
</protein>
<proteinExistence type="predicted"/>
<sequence>MYAFTGDPLNLGLIGLAQLLPFVLIVLPAGQVADQFDRRLILNLCKVVKTLCALLLLGLLPGFTFGWQH</sequence>
<evidence type="ECO:0000256" key="1">
    <source>
        <dbReference type="SAM" id="Phobius"/>
    </source>
</evidence>
<keyword evidence="1" id="KW-0812">Transmembrane</keyword>
<gene>
    <name evidence="2" type="ORF">HQ497_12410</name>
</gene>
<dbReference type="InterPro" id="IPR036259">
    <property type="entry name" value="MFS_trans_sf"/>
</dbReference>